<dbReference type="Gene3D" id="3.90.660.10">
    <property type="match status" value="1"/>
</dbReference>
<evidence type="ECO:0000313" key="3">
    <source>
        <dbReference type="EMBL" id="KIM51763.1"/>
    </source>
</evidence>
<keyword evidence="1" id="KW-0732">Signal</keyword>
<evidence type="ECO:0000259" key="2">
    <source>
        <dbReference type="Pfam" id="PF01593"/>
    </source>
</evidence>
<evidence type="ECO:0000256" key="1">
    <source>
        <dbReference type="SAM" id="SignalP"/>
    </source>
</evidence>
<feature type="domain" description="Amine oxidase" evidence="2">
    <location>
        <begin position="44"/>
        <end position="475"/>
    </location>
</feature>
<dbReference type="SUPFAM" id="SSF51905">
    <property type="entry name" value="FAD/NAD(P)-binding domain"/>
    <property type="match status" value="1"/>
</dbReference>
<dbReference type="InterPro" id="IPR036188">
    <property type="entry name" value="FAD/NAD-bd_sf"/>
</dbReference>
<sequence>MCLSRISRGIGFLSLVAGALAQANITNVGPPPNNTKVLILGGGMAGIIAARTLHEQGVDDFVVVEAKTELGGRMIPKAFGLTGRQFVVELGPSWIQGTQEGNGTANPIWLLAQKHNLSTVYNDIYGSVSFFDYNGPNNYSDTYNAALDSFEQATVLAGQRLRNNQVDMDLRSAYSLMGASPQTPQEDACEYYQVDFSPSQTSWLASAWNNNFTYVPESGGYSDANQMSIDQRGFAYIVQAEAAEFLKSNQLLLNQSVSSIHYNQTGVTVQTAGGYNLTAEHVLVTFSVGVLQNTDVVFDPPLPDWKREAVNSMEMATYTKIFLQFNETFWFPTEMGLYADQQRGKYPIWQSLDHAGFFPGSGIIFATVTGDYALYVEQLTAQELQTEVMGVLRAMYPNTTIPDPAALHVPPAWSMDELYRGAYSNYGASFVPGHADNLRATVDDRVWFAGEATSVKYFGFLQGAYIEGQDVAAYIARCVQQGGACEEIPYDSSIVNAQPYSGVLPSYA</sequence>
<dbReference type="SUPFAM" id="SSF54373">
    <property type="entry name" value="FAD-linked reductases, C-terminal domain"/>
    <property type="match status" value="1"/>
</dbReference>
<reference evidence="4" key="2">
    <citation type="submission" date="2015-01" db="EMBL/GenBank/DDBJ databases">
        <title>Evolutionary Origins and Diversification of the Mycorrhizal Mutualists.</title>
        <authorList>
            <consortium name="DOE Joint Genome Institute"/>
            <consortium name="Mycorrhizal Genomics Consortium"/>
            <person name="Kohler A."/>
            <person name="Kuo A."/>
            <person name="Nagy L.G."/>
            <person name="Floudas D."/>
            <person name="Copeland A."/>
            <person name="Barry K.W."/>
            <person name="Cichocki N."/>
            <person name="Veneault-Fourrey C."/>
            <person name="LaButti K."/>
            <person name="Lindquist E.A."/>
            <person name="Lipzen A."/>
            <person name="Lundell T."/>
            <person name="Morin E."/>
            <person name="Murat C."/>
            <person name="Riley R."/>
            <person name="Ohm R."/>
            <person name="Sun H."/>
            <person name="Tunlid A."/>
            <person name="Henrissat B."/>
            <person name="Grigoriev I.V."/>
            <person name="Hibbett D.S."/>
            <person name="Martin F."/>
        </authorList>
    </citation>
    <scope>NUCLEOTIDE SEQUENCE [LARGE SCALE GENOMIC DNA]</scope>
    <source>
        <strain evidence="4">Foug A</strain>
    </source>
</reference>
<protein>
    <recommendedName>
        <fullName evidence="2">Amine oxidase domain-containing protein</fullName>
    </recommendedName>
</protein>
<dbReference type="AlphaFoldDB" id="A0A0C2YPV1"/>
<dbReference type="InParanoid" id="A0A0C2YPV1"/>
<dbReference type="STRING" id="1036808.A0A0C2YPV1"/>
<name>A0A0C2YPV1_9AGAM</name>
<dbReference type="InterPro" id="IPR050281">
    <property type="entry name" value="Flavin_monoamine_oxidase"/>
</dbReference>
<dbReference type="InterPro" id="IPR002937">
    <property type="entry name" value="Amino_oxidase"/>
</dbReference>
<evidence type="ECO:0000313" key="4">
    <source>
        <dbReference type="Proteomes" id="UP000053989"/>
    </source>
</evidence>
<dbReference type="GO" id="GO:0006598">
    <property type="term" value="P:polyamine catabolic process"/>
    <property type="evidence" value="ECO:0007669"/>
    <property type="project" value="TreeGrafter"/>
</dbReference>
<keyword evidence="4" id="KW-1185">Reference proteome</keyword>
<dbReference type="PANTHER" id="PTHR10742">
    <property type="entry name" value="FLAVIN MONOAMINE OXIDASE"/>
    <property type="match status" value="1"/>
</dbReference>
<dbReference type="PANTHER" id="PTHR10742:SF313">
    <property type="entry name" value="AMINE OXIDASE"/>
    <property type="match status" value="1"/>
</dbReference>
<feature type="chain" id="PRO_5002159718" description="Amine oxidase domain-containing protein" evidence="1">
    <location>
        <begin position="22"/>
        <end position="508"/>
    </location>
</feature>
<dbReference type="Pfam" id="PF01593">
    <property type="entry name" value="Amino_oxidase"/>
    <property type="match status" value="1"/>
</dbReference>
<reference evidence="3 4" key="1">
    <citation type="submission" date="2014-04" db="EMBL/GenBank/DDBJ databases">
        <authorList>
            <consortium name="DOE Joint Genome Institute"/>
            <person name="Kuo A."/>
            <person name="Kohler A."/>
            <person name="Nagy L.G."/>
            <person name="Floudas D."/>
            <person name="Copeland A."/>
            <person name="Barry K.W."/>
            <person name="Cichocki N."/>
            <person name="Veneault-Fourrey C."/>
            <person name="LaButti K."/>
            <person name="Lindquist E.A."/>
            <person name="Lipzen A."/>
            <person name="Lundell T."/>
            <person name="Morin E."/>
            <person name="Murat C."/>
            <person name="Sun H."/>
            <person name="Tunlid A."/>
            <person name="Henrissat B."/>
            <person name="Grigoriev I.V."/>
            <person name="Hibbett D.S."/>
            <person name="Martin F."/>
            <person name="Nordberg H.P."/>
            <person name="Cantor M.N."/>
            <person name="Hua S.X."/>
        </authorList>
    </citation>
    <scope>NUCLEOTIDE SEQUENCE [LARGE SCALE GENOMIC DNA]</scope>
    <source>
        <strain evidence="3 4">Foug A</strain>
    </source>
</reference>
<dbReference type="EMBL" id="KN822241">
    <property type="protein sequence ID" value="KIM51763.1"/>
    <property type="molecule type" value="Genomic_DNA"/>
</dbReference>
<organism evidence="3 4">
    <name type="scientific">Scleroderma citrinum Foug A</name>
    <dbReference type="NCBI Taxonomy" id="1036808"/>
    <lineage>
        <taxon>Eukaryota</taxon>
        <taxon>Fungi</taxon>
        <taxon>Dikarya</taxon>
        <taxon>Basidiomycota</taxon>
        <taxon>Agaricomycotina</taxon>
        <taxon>Agaricomycetes</taxon>
        <taxon>Agaricomycetidae</taxon>
        <taxon>Boletales</taxon>
        <taxon>Sclerodermatineae</taxon>
        <taxon>Sclerodermataceae</taxon>
        <taxon>Scleroderma</taxon>
    </lineage>
</organism>
<accession>A0A0C2YPV1</accession>
<gene>
    <name evidence="3" type="ORF">SCLCIDRAFT_1165699</name>
</gene>
<proteinExistence type="predicted"/>
<dbReference type="HOGENOM" id="CLU_004498_6_1_1"/>
<dbReference type="Proteomes" id="UP000053989">
    <property type="component" value="Unassembled WGS sequence"/>
</dbReference>
<dbReference type="GO" id="GO:0016491">
    <property type="term" value="F:oxidoreductase activity"/>
    <property type="evidence" value="ECO:0007669"/>
    <property type="project" value="InterPro"/>
</dbReference>
<dbReference type="OrthoDB" id="5046242at2759"/>
<dbReference type="Gene3D" id="3.50.50.60">
    <property type="entry name" value="FAD/NAD(P)-binding domain"/>
    <property type="match status" value="1"/>
</dbReference>
<feature type="signal peptide" evidence="1">
    <location>
        <begin position="1"/>
        <end position="21"/>
    </location>
</feature>